<comment type="caution">
    <text evidence="1">The sequence shown here is derived from an EMBL/GenBank/DDBJ whole genome shotgun (WGS) entry which is preliminary data.</text>
</comment>
<dbReference type="PATRIC" id="fig|1423729.3.peg.1263"/>
<organism evidence="1 2">
    <name type="scientific">Liquorilactobacillus cacaonum DSM 21116</name>
    <dbReference type="NCBI Taxonomy" id="1423729"/>
    <lineage>
        <taxon>Bacteria</taxon>
        <taxon>Bacillati</taxon>
        <taxon>Bacillota</taxon>
        <taxon>Bacilli</taxon>
        <taxon>Lactobacillales</taxon>
        <taxon>Lactobacillaceae</taxon>
        <taxon>Liquorilactobacillus</taxon>
    </lineage>
</organism>
<dbReference type="EMBL" id="AYZE01000015">
    <property type="protein sequence ID" value="KRM90344.1"/>
    <property type="molecule type" value="Genomic_DNA"/>
</dbReference>
<dbReference type="AlphaFoldDB" id="A0A0R2CFA6"/>
<reference evidence="1 2" key="1">
    <citation type="journal article" date="2015" name="Genome Announc.">
        <title>Expanding the biotechnology potential of lactobacilli through comparative genomics of 213 strains and associated genera.</title>
        <authorList>
            <person name="Sun Z."/>
            <person name="Harris H.M."/>
            <person name="McCann A."/>
            <person name="Guo C."/>
            <person name="Argimon S."/>
            <person name="Zhang W."/>
            <person name="Yang X."/>
            <person name="Jeffery I.B."/>
            <person name="Cooney J.C."/>
            <person name="Kagawa T.F."/>
            <person name="Liu W."/>
            <person name="Song Y."/>
            <person name="Salvetti E."/>
            <person name="Wrobel A."/>
            <person name="Rasinkangas P."/>
            <person name="Parkhill J."/>
            <person name="Rea M.C."/>
            <person name="O'Sullivan O."/>
            <person name="Ritari J."/>
            <person name="Douillard F.P."/>
            <person name="Paul Ross R."/>
            <person name="Yang R."/>
            <person name="Briner A.E."/>
            <person name="Felis G.E."/>
            <person name="de Vos W.M."/>
            <person name="Barrangou R."/>
            <person name="Klaenhammer T.R."/>
            <person name="Caufield P.W."/>
            <person name="Cui Y."/>
            <person name="Zhang H."/>
            <person name="O'Toole P.W."/>
        </authorList>
    </citation>
    <scope>NUCLEOTIDE SEQUENCE [LARGE SCALE GENOMIC DNA]</scope>
    <source>
        <strain evidence="1 2">DSM 21116</strain>
    </source>
</reference>
<proteinExistence type="predicted"/>
<keyword evidence="2" id="KW-1185">Reference proteome</keyword>
<accession>A0A0R2CFA6</accession>
<evidence type="ECO:0000313" key="2">
    <source>
        <dbReference type="Proteomes" id="UP000051131"/>
    </source>
</evidence>
<dbReference type="STRING" id="1423729.FC80_GL001247"/>
<name>A0A0R2CFA6_9LACO</name>
<evidence type="ECO:0000313" key="1">
    <source>
        <dbReference type="EMBL" id="KRM90344.1"/>
    </source>
</evidence>
<dbReference type="Proteomes" id="UP000051131">
    <property type="component" value="Unassembled WGS sequence"/>
</dbReference>
<sequence>MTDDELGNMVSQTLKSSYFEIIENKRSIKLSEKNNDGNKNTKSYSFIIELTEDLRKQKFLILKNLEELKNYAHYLKSEPKDCDYVILNESLKLVIFIELKNTNCRKEEIIEQLYSGKKWAEHLLFCSGYGSSELKDSIFDGWQTHYICLNYKRGRRVVQRGSSQNQHVYRNMSANFLKGNRFQFNNLLK</sequence>
<gene>
    <name evidence="1" type="ORF">FC80_GL001247</name>
</gene>
<dbReference type="RefSeq" id="WP_162260508.1">
    <property type="nucleotide sequence ID" value="NZ_AYZE01000015.1"/>
</dbReference>
<protein>
    <submittedName>
        <fullName evidence="1">Uncharacterized protein</fullName>
    </submittedName>
</protein>